<dbReference type="PROSITE" id="PS51257">
    <property type="entry name" value="PROKAR_LIPOPROTEIN"/>
    <property type="match status" value="1"/>
</dbReference>
<feature type="chain" id="PRO_5042019537" evidence="6">
    <location>
        <begin position="23"/>
        <end position="418"/>
    </location>
</feature>
<accession>A0AAC9B1K7</accession>
<dbReference type="PANTHER" id="PTHR43649:SF33">
    <property type="entry name" value="POLYGALACTURONAN_RHAMNOGALACTURONAN-BINDING PROTEIN YTCQ"/>
    <property type="match status" value="1"/>
</dbReference>
<evidence type="ECO:0000256" key="5">
    <source>
        <dbReference type="ARBA" id="ARBA00023288"/>
    </source>
</evidence>
<dbReference type="PANTHER" id="PTHR43649">
    <property type="entry name" value="ARABINOSE-BINDING PROTEIN-RELATED"/>
    <property type="match status" value="1"/>
</dbReference>
<sequence length="418" mass="45637">MKKSTKLLVGLASMLSLSLLLSGCGSSSSKSTTIQFFSTKTENASTYKQLISQFEKKNPNIKVQLSSPSNAGTVLKSDLAKNSIPDVMAVGGDVNYQQVQKAGVLEDLSGESFTKTTMPEYQKMITSISKGNKLDAVPYATNASGIVYNKTLFAKAGITKTPTTWNELITDAKTLKAHGITPFEMPFQDSWTTMGVFNQLDSNMISSSWINKRLDNKTTFLSSHKGVMQKYLTLCKYAQSDYMGTSYNDGTKALAEGKAAMMINGNFVIPQAKQLKKNIKLDMFKMPVNNDSSKNKVTSGIDVAFAISKKSKVQAADKKFVKFLMSKKNSQLYNKQQFSFSAIKGVAQKDASLEGISSYLTSGNVVNYPDHYYPDGFDMTAVLTQTGVNQSKGMSDSKNITATLKKADKAFDSANVKD</sequence>
<evidence type="ECO:0000256" key="4">
    <source>
        <dbReference type="ARBA" id="ARBA00023139"/>
    </source>
</evidence>
<keyword evidence="2 6" id="KW-0732">Signal</keyword>
<protein>
    <submittedName>
        <fullName evidence="7">Multiple sugar ABC transporter, substrate-binding protein</fullName>
    </submittedName>
</protein>
<evidence type="ECO:0000256" key="3">
    <source>
        <dbReference type="ARBA" id="ARBA00023136"/>
    </source>
</evidence>
<dbReference type="Proteomes" id="UP000076244">
    <property type="component" value="Chromosome"/>
</dbReference>
<organism evidence="7 10">
    <name type="scientific">Pediococcus damnosus</name>
    <dbReference type="NCBI Taxonomy" id="51663"/>
    <lineage>
        <taxon>Bacteria</taxon>
        <taxon>Bacillati</taxon>
        <taxon>Bacillota</taxon>
        <taxon>Bacilli</taxon>
        <taxon>Lactobacillales</taxon>
        <taxon>Lactobacillaceae</taxon>
        <taxon>Pediococcus</taxon>
    </lineage>
</organism>
<dbReference type="Gene3D" id="3.40.190.10">
    <property type="entry name" value="Periplasmic binding protein-like II"/>
    <property type="match status" value="2"/>
</dbReference>
<dbReference type="KEGG" id="pdm:ADU72_1429"/>
<dbReference type="EMBL" id="CP012275">
    <property type="protein sequence ID" value="AMV62758.1"/>
    <property type="molecule type" value="Genomic_DNA"/>
</dbReference>
<keyword evidence="9" id="KW-1185">Reference proteome</keyword>
<feature type="signal peptide" evidence="6">
    <location>
        <begin position="1"/>
        <end position="22"/>
    </location>
</feature>
<proteinExistence type="predicted"/>
<evidence type="ECO:0000313" key="8">
    <source>
        <dbReference type="EMBL" id="AMV67358.1"/>
    </source>
</evidence>
<evidence type="ECO:0000313" key="7">
    <source>
        <dbReference type="EMBL" id="AMV62758.1"/>
    </source>
</evidence>
<name>A0AAC9B1K7_9LACO</name>
<dbReference type="Proteomes" id="UP000076405">
    <property type="component" value="Chromosome"/>
</dbReference>
<keyword evidence="1" id="KW-1003">Cell membrane</keyword>
<evidence type="ECO:0000256" key="6">
    <source>
        <dbReference type="SAM" id="SignalP"/>
    </source>
</evidence>
<evidence type="ECO:0000313" key="10">
    <source>
        <dbReference type="Proteomes" id="UP000076405"/>
    </source>
</evidence>
<reference evidence="9 10" key="1">
    <citation type="journal article" date="2016" name="PLoS ONE">
        <title>The Identification of Novel Diagnostic Marker Genes for the Detection of Beer Spoiling Pediococcus damnosus Strains Using the BlAst Diagnostic Gene findEr.</title>
        <authorList>
            <person name="Behr J."/>
            <person name="Geissler A.J."/>
            <person name="Schmid J."/>
            <person name="Zehe A."/>
            <person name="Vogel R.F."/>
        </authorList>
    </citation>
    <scope>NUCLEOTIDE SEQUENCE [LARGE SCALE GENOMIC DNA]</scope>
    <source>
        <strain evidence="7 10">TMW 2.1533</strain>
        <strain evidence="8 9">TMW 2.1535</strain>
    </source>
</reference>
<evidence type="ECO:0000256" key="2">
    <source>
        <dbReference type="ARBA" id="ARBA00022729"/>
    </source>
</evidence>
<dbReference type="RefSeq" id="WP_046871574.1">
    <property type="nucleotide sequence ID" value="NZ_BAAAXI010000141.1"/>
</dbReference>
<keyword evidence="4" id="KW-0564">Palmitate</keyword>
<dbReference type="EMBL" id="CP012288">
    <property type="protein sequence ID" value="AMV67358.1"/>
    <property type="molecule type" value="Genomic_DNA"/>
</dbReference>
<dbReference type="SUPFAM" id="SSF53850">
    <property type="entry name" value="Periplasmic binding protein-like II"/>
    <property type="match status" value="1"/>
</dbReference>
<keyword evidence="3" id="KW-0472">Membrane</keyword>
<evidence type="ECO:0000313" key="9">
    <source>
        <dbReference type="Proteomes" id="UP000076244"/>
    </source>
</evidence>
<dbReference type="AlphaFoldDB" id="A0AAC9B1K7"/>
<keyword evidence="5" id="KW-0449">Lipoprotein</keyword>
<gene>
    <name evidence="7" type="ORF">ADU70_1268</name>
    <name evidence="8" type="ORF">ADU72_1429</name>
</gene>
<dbReference type="InterPro" id="IPR050490">
    <property type="entry name" value="Bact_solute-bd_prot1"/>
</dbReference>
<evidence type="ECO:0000256" key="1">
    <source>
        <dbReference type="ARBA" id="ARBA00022475"/>
    </source>
</evidence>
<dbReference type="GeneID" id="57276689"/>
<dbReference type="Pfam" id="PF01547">
    <property type="entry name" value="SBP_bac_1"/>
    <property type="match status" value="1"/>
</dbReference>
<dbReference type="InterPro" id="IPR006059">
    <property type="entry name" value="SBP"/>
</dbReference>